<reference evidence="1" key="1">
    <citation type="submission" date="2021-01" db="EMBL/GenBank/DDBJ databases">
        <authorList>
            <person name="Li R."/>
            <person name="Bekaert M."/>
        </authorList>
    </citation>
    <scope>NUCLEOTIDE SEQUENCE</scope>
    <source>
        <strain evidence="1">Farmed</strain>
    </source>
</reference>
<keyword evidence="2" id="KW-1185">Reference proteome</keyword>
<dbReference type="AlphaFoldDB" id="A0A812BTL1"/>
<comment type="caution">
    <text evidence="1">The sequence shown here is derived from an EMBL/GenBank/DDBJ whole genome shotgun (WGS) entry which is preliminary data.</text>
</comment>
<accession>A0A812BTL1</accession>
<evidence type="ECO:0000313" key="1">
    <source>
        <dbReference type="EMBL" id="CAE1240774.1"/>
    </source>
</evidence>
<dbReference type="Proteomes" id="UP000597762">
    <property type="component" value="Unassembled WGS sequence"/>
</dbReference>
<protein>
    <submittedName>
        <fullName evidence="1">Uncharacterized protein</fullName>
    </submittedName>
</protein>
<sequence length="179" mass="20291">MNSAIGSAELSCRPPAVYLEEIYRDILTFRAVHIWSTTMNSTIRSTHHSCCPPVVYIDELYRDLTSTFVLSTCVLPDLTSTFVLSKWSTSTNYTVTSPHTSCCPPEVYIDELYLYIDELYRNLTSPFAQSTCVPPQKNYTVTSPHHSCCQPVVYLDELYRDITSPFALSICGLTRRIIP</sequence>
<name>A0A812BTL1_ACAPH</name>
<dbReference type="EMBL" id="CAHIKZ030000831">
    <property type="protein sequence ID" value="CAE1240774.1"/>
    <property type="molecule type" value="Genomic_DNA"/>
</dbReference>
<gene>
    <name evidence="1" type="ORF">SPHA_22472</name>
</gene>
<organism evidence="1 2">
    <name type="scientific">Acanthosepion pharaonis</name>
    <name type="common">Pharaoh cuttlefish</name>
    <name type="synonym">Sepia pharaonis</name>
    <dbReference type="NCBI Taxonomy" id="158019"/>
    <lineage>
        <taxon>Eukaryota</taxon>
        <taxon>Metazoa</taxon>
        <taxon>Spiralia</taxon>
        <taxon>Lophotrochozoa</taxon>
        <taxon>Mollusca</taxon>
        <taxon>Cephalopoda</taxon>
        <taxon>Coleoidea</taxon>
        <taxon>Decapodiformes</taxon>
        <taxon>Sepiida</taxon>
        <taxon>Sepiina</taxon>
        <taxon>Sepiidae</taxon>
        <taxon>Acanthosepion</taxon>
    </lineage>
</organism>
<evidence type="ECO:0000313" key="2">
    <source>
        <dbReference type="Proteomes" id="UP000597762"/>
    </source>
</evidence>
<proteinExistence type="predicted"/>